<dbReference type="Pfam" id="PF00378">
    <property type="entry name" value="ECH_1"/>
    <property type="match status" value="1"/>
</dbReference>
<gene>
    <name evidence="1" type="ORF">R1flu_014341</name>
</gene>
<organism evidence="1 2">
    <name type="scientific">Riccia fluitans</name>
    <dbReference type="NCBI Taxonomy" id="41844"/>
    <lineage>
        <taxon>Eukaryota</taxon>
        <taxon>Viridiplantae</taxon>
        <taxon>Streptophyta</taxon>
        <taxon>Embryophyta</taxon>
        <taxon>Marchantiophyta</taxon>
        <taxon>Marchantiopsida</taxon>
        <taxon>Marchantiidae</taxon>
        <taxon>Marchantiales</taxon>
        <taxon>Ricciaceae</taxon>
        <taxon>Riccia</taxon>
    </lineage>
</organism>
<dbReference type="EMBL" id="JBHFFA010000004">
    <property type="protein sequence ID" value="KAL2629655.1"/>
    <property type="molecule type" value="Genomic_DNA"/>
</dbReference>
<accession>A0ABD1YG65</accession>
<dbReference type="SUPFAM" id="SSF52096">
    <property type="entry name" value="ClpP/crotonase"/>
    <property type="match status" value="1"/>
</dbReference>
<dbReference type="InterPro" id="IPR029045">
    <property type="entry name" value="ClpP/crotonase-like_dom_sf"/>
</dbReference>
<dbReference type="InterPro" id="IPR001753">
    <property type="entry name" value="Enoyl-CoA_hydra/iso"/>
</dbReference>
<dbReference type="Proteomes" id="UP001605036">
    <property type="component" value="Unassembled WGS sequence"/>
</dbReference>
<proteinExistence type="predicted"/>
<dbReference type="Gene3D" id="3.90.226.10">
    <property type="entry name" value="2-enoyl-CoA Hydratase, Chain A, domain 1"/>
    <property type="match status" value="1"/>
</dbReference>
<keyword evidence="2" id="KW-1185">Reference proteome</keyword>
<dbReference type="AlphaFoldDB" id="A0ABD1YG65"/>
<comment type="caution">
    <text evidence="1">The sequence shown here is derived from an EMBL/GenBank/DDBJ whole genome shotgun (WGS) entry which is preliminary data.</text>
</comment>
<name>A0ABD1YG65_9MARC</name>
<dbReference type="PANTHER" id="PTHR43388:SF1">
    <property type="entry name" value="HYDROGENASE MATURATION FACTOR HOXX"/>
    <property type="match status" value="1"/>
</dbReference>
<reference evidence="1 2" key="1">
    <citation type="submission" date="2024-09" db="EMBL/GenBank/DDBJ databases">
        <title>Chromosome-scale assembly of Riccia fluitans.</title>
        <authorList>
            <person name="Paukszto L."/>
            <person name="Sawicki J."/>
            <person name="Karawczyk K."/>
            <person name="Piernik-Szablinska J."/>
            <person name="Szczecinska M."/>
            <person name="Mazdziarz M."/>
        </authorList>
    </citation>
    <scope>NUCLEOTIDE SEQUENCE [LARGE SCALE GENOMIC DNA]</scope>
    <source>
        <strain evidence="1">Rf_01</strain>
        <tissue evidence="1">Aerial parts of the thallus</tissue>
    </source>
</reference>
<protein>
    <submittedName>
        <fullName evidence="1">Uncharacterized protein</fullName>
    </submittedName>
</protein>
<dbReference type="InterPro" id="IPR047180">
    <property type="entry name" value="HoxX-like"/>
</dbReference>
<sequence length="138" mass="14404">MIDALDFITSTHVVEQPLSAVVLMGGEGYFSNDIALNVIEAAADLALESWHNISRIDDMVHYLLHELPSCNILTVAGIRGNCAAGDVAMAAACDVVLAGCEVILNPAYGAIGLHGSEYHSLSYTGKCGSAGASRLLLT</sequence>
<dbReference type="PANTHER" id="PTHR43388">
    <property type="entry name" value="HYDROGENASE MATURATION FACTOR HOXX"/>
    <property type="match status" value="1"/>
</dbReference>
<evidence type="ECO:0000313" key="1">
    <source>
        <dbReference type="EMBL" id="KAL2629655.1"/>
    </source>
</evidence>
<evidence type="ECO:0000313" key="2">
    <source>
        <dbReference type="Proteomes" id="UP001605036"/>
    </source>
</evidence>